<name>A0AAW1HWS0_POPJA</name>
<comment type="caution">
    <text evidence="2">The sequence shown here is derived from an EMBL/GenBank/DDBJ whole genome shotgun (WGS) entry which is preliminary data.</text>
</comment>
<proteinExistence type="predicted"/>
<gene>
    <name evidence="2" type="ORF">QE152_g38479</name>
</gene>
<feature type="region of interest" description="Disordered" evidence="1">
    <location>
        <begin position="1"/>
        <end position="66"/>
    </location>
</feature>
<evidence type="ECO:0000256" key="1">
    <source>
        <dbReference type="SAM" id="MobiDB-lite"/>
    </source>
</evidence>
<organism evidence="2 3">
    <name type="scientific">Popillia japonica</name>
    <name type="common">Japanese beetle</name>
    <dbReference type="NCBI Taxonomy" id="7064"/>
    <lineage>
        <taxon>Eukaryota</taxon>
        <taxon>Metazoa</taxon>
        <taxon>Ecdysozoa</taxon>
        <taxon>Arthropoda</taxon>
        <taxon>Hexapoda</taxon>
        <taxon>Insecta</taxon>
        <taxon>Pterygota</taxon>
        <taxon>Neoptera</taxon>
        <taxon>Endopterygota</taxon>
        <taxon>Coleoptera</taxon>
        <taxon>Polyphaga</taxon>
        <taxon>Scarabaeiformia</taxon>
        <taxon>Scarabaeidae</taxon>
        <taxon>Rutelinae</taxon>
        <taxon>Popillia</taxon>
    </lineage>
</organism>
<evidence type="ECO:0000313" key="2">
    <source>
        <dbReference type="EMBL" id="KAK9681225.1"/>
    </source>
</evidence>
<keyword evidence="3" id="KW-1185">Reference proteome</keyword>
<protein>
    <submittedName>
        <fullName evidence="2">Uncharacterized protein</fullName>
    </submittedName>
</protein>
<dbReference type="AlphaFoldDB" id="A0AAW1HWS0"/>
<reference evidence="2 3" key="1">
    <citation type="journal article" date="2024" name="BMC Genomics">
        <title>De novo assembly and annotation of Popillia japonica's genome with initial clues to its potential as an invasive pest.</title>
        <authorList>
            <person name="Cucini C."/>
            <person name="Boschi S."/>
            <person name="Funari R."/>
            <person name="Cardaioli E."/>
            <person name="Iannotti N."/>
            <person name="Marturano G."/>
            <person name="Paoli F."/>
            <person name="Bruttini M."/>
            <person name="Carapelli A."/>
            <person name="Frati F."/>
            <person name="Nardi F."/>
        </authorList>
    </citation>
    <scope>NUCLEOTIDE SEQUENCE [LARGE SCALE GENOMIC DNA]</scope>
    <source>
        <strain evidence="2">DMR45628</strain>
    </source>
</reference>
<accession>A0AAW1HWS0</accession>
<dbReference type="EMBL" id="JASPKY010000832">
    <property type="protein sequence ID" value="KAK9681225.1"/>
    <property type="molecule type" value="Genomic_DNA"/>
</dbReference>
<evidence type="ECO:0000313" key="3">
    <source>
        <dbReference type="Proteomes" id="UP001458880"/>
    </source>
</evidence>
<sequence>MEHVSIAPPPLPPKTRRSPPSEEEEASIKHKTMEHVSIAPPPLPPKTRRSPPSEEEEATVNGSVCVEDRTSNFLEVREGHSTTTAASTEITNSVGNHVVKIRINPNDHRCIY</sequence>
<dbReference type="Proteomes" id="UP001458880">
    <property type="component" value="Unassembled WGS sequence"/>
</dbReference>